<dbReference type="InParanoid" id="C7QB38"/>
<name>C7QB38_CATAD</name>
<dbReference type="STRING" id="479433.Caci_7504"/>
<feature type="transmembrane region" description="Helical" evidence="1">
    <location>
        <begin position="60"/>
        <end position="81"/>
    </location>
</feature>
<evidence type="ECO:0000256" key="1">
    <source>
        <dbReference type="SAM" id="Phobius"/>
    </source>
</evidence>
<dbReference type="AlphaFoldDB" id="C7QB38"/>
<keyword evidence="1" id="KW-1133">Transmembrane helix</keyword>
<evidence type="ECO:0000313" key="3">
    <source>
        <dbReference type="Proteomes" id="UP000000851"/>
    </source>
</evidence>
<accession>C7QB38</accession>
<evidence type="ECO:0000313" key="2">
    <source>
        <dbReference type="EMBL" id="ACU76329.1"/>
    </source>
</evidence>
<dbReference type="KEGG" id="cai:Caci_7504"/>
<dbReference type="HOGENOM" id="CLU_2477674_0_0_11"/>
<dbReference type="Proteomes" id="UP000000851">
    <property type="component" value="Chromosome"/>
</dbReference>
<keyword evidence="1" id="KW-0812">Transmembrane</keyword>
<keyword evidence="1" id="KW-0472">Membrane</keyword>
<proteinExistence type="predicted"/>
<gene>
    <name evidence="2" type="ordered locus">Caci_7504</name>
</gene>
<keyword evidence="3" id="KW-1185">Reference proteome</keyword>
<sequence length="87" mass="8849">MSVRDGGPANVSTVIMRYRLLTGLAVAPLTLVMLTAEPAGAVDDRAAAVSEPAKQAVDPVGMLAGGMVLAASAAFAGTGMVRRRKPR</sequence>
<reference evidence="2 3" key="1">
    <citation type="journal article" date="2009" name="Stand. Genomic Sci.">
        <title>Complete genome sequence of Catenulispora acidiphila type strain (ID 139908).</title>
        <authorList>
            <person name="Copeland A."/>
            <person name="Lapidus A."/>
            <person name="Glavina Del Rio T."/>
            <person name="Nolan M."/>
            <person name="Lucas S."/>
            <person name="Chen F."/>
            <person name="Tice H."/>
            <person name="Cheng J.F."/>
            <person name="Bruce D."/>
            <person name="Goodwin L."/>
            <person name="Pitluck S."/>
            <person name="Mikhailova N."/>
            <person name="Pati A."/>
            <person name="Ivanova N."/>
            <person name="Mavromatis K."/>
            <person name="Chen A."/>
            <person name="Palaniappan K."/>
            <person name="Chain P."/>
            <person name="Land M."/>
            <person name="Hauser L."/>
            <person name="Chang Y.J."/>
            <person name="Jeffries C.D."/>
            <person name="Chertkov O."/>
            <person name="Brettin T."/>
            <person name="Detter J.C."/>
            <person name="Han C."/>
            <person name="Ali Z."/>
            <person name="Tindall B.J."/>
            <person name="Goker M."/>
            <person name="Bristow J."/>
            <person name="Eisen J.A."/>
            <person name="Markowitz V."/>
            <person name="Hugenholtz P."/>
            <person name="Kyrpides N.C."/>
            <person name="Klenk H.P."/>
        </authorList>
    </citation>
    <scope>NUCLEOTIDE SEQUENCE [LARGE SCALE GENOMIC DNA]</scope>
    <source>
        <strain evidence="3">DSM 44928 / JCM 14897 / NBRC 102108 / NRRL B-24433 / ID139908</strain>
    </source>
</reference>
<dbReference type="EMBL" id="CP001700">
    <property type="protein sequence ID" value="ACU76329.1"/>
    <property type="molecule type" value="Genomic_DNA"/>
</dbReference>
<organism evidence="2 3">
    <name type="scientific">Catenulispora acidiphila (strain DSM 44928 / JCM 14897 / NBRC 102108 / NRRL B-24433 / ID139908)</name>
    <dbReference type="NCBI Taxonomy" id="479433"/>
    <lineage>
        <taxon>Bacteria</taxon>
        <taxon>Bacillati</taxon>
        <taxon>Actinomycetota</taxon>
        <taxon>Actinomycetes</taxon>
        <taxon>Catenulisporales</taxon>
        <taxon>Catenulisporaceae</taxon>
        <taxon>Catenulispora</taxon>
    </lineage>
</organism>
<protein>
    <submittedName>
        <fullName evidence="2">Uncharacterized protein</fullName>
    </submittedName>
</protein>